<protein>
    <recommendedName>
        <fullName evidence="2">histidine kinase</fullName>
        <ecNumber evidence="2">2.7.13.3</ecNumber>
    </recommendedName>
</protein>
<dbReference type="InterPro" id="IPR036097">
    <property type="entry name" value="HisK_dim/P_sf"/>
</dbReference>
<dbReference type="InterPro" id="IPR035919">
    <property type="entry name" value="EAL_sf"/>
</dbReference>
<dbReference type="EMBL" id="RSCM01000006">
    <property type="protein sequence ID" value="RUS96897.1"/>
    <property type="molecule type" value="Genomic_DNA"/>
</dbReference>
<dbReference type="GO" id="GO:0000155">
    <property type="term" value="F:phosphorelay sensor kinase activity"/>
    <property type="evidence" value="ECO:0007669"/>
    <property type="project" value="InterPro"/>
</dbReference>
<dbReference type="FunFam" id="3.20.20.450:FF:000001">
    <property type="entry name" value="Cyclic di-GMP phosphodiesterase yahA"/>
    <property type="match status" value="1"/>
</dbReference>
<evidence type="ECO:0000256" key="1">
    <source>
        <dbReference type="ARBA" id="ARBA00000085"/>
    </source>
</evidence>
<keyword evidence="5" id="KW-1185">Reference proteome</keyword>
<evidence type="ECO:0000313" key="4">
    <source>
        <dbReference type="EMBL" id="RUS96897.1"/>
    </source>
</evidence>
<dbReference type="InterPro" id="IPR003661">
    <property type="entry name" value="HisK_dim/P_dom"/>
</dbReference>
<comment type="caution">
    <text evidence="4">The sequence shown here is derived from an EMBL/GenBank/DDBJ whole genome shotgun (WGS) entry which is preliminary data.</text>
</comment>
<sequence>MTIPQLLKFQPVEINTPNLNDEMFLDISHELRTPLTVIQVALELLSCGKLGTLSQQEQRLVEIAANNAERLMKLTNAIERQPETQTTFLSADELAQLRLERDMESAIVHNEFKLCYQPIVCMKNGEILGFEALIRWQHPTLGLVSPDQFIPLAESSGLIIEIDAWVLQEACRQLCNWQQQFPNHFDSLSVSVNISSQQLAVPNLVAQIKQILQDTGLQSQNLVLEITETAMVENAVTAKQTLENLRKLGVRIYIDDFGTGYSSLSRLYELPLDVLKIDRSFVQKLDLSSGKHVVRAIINLAHDLGIEVIAEGVEKVEQILKLQLLGCTKGQGYFFAQPLENHAATDLLFRLAINI</sequence>
<dbReference type="SUPFAM" id="SSF141868">
    <property type="entry name" value="EAL domain-like"/>
    <property type="match status" value="1"/>
</dbReference>
<dbReference type="CDD" id="cd01948">
    <property type="entry name" value="EAL"/>
    <property type="match status" value="1"/>
</dbReference>
<organism evidence="4 5">
    <name type="scientific">Trichormus variabilis SAG 1403-4b</name>
    <dbReference type="NCBI Taxonomy" id="447716"/>
    <lineage>
        <taxon>Bacteria</taxon>
        <taxon>Bacillati</taxon>
        <taxon>Cyanobacteriota</taxon>
        <taxon>Cyanophyceae</taxon>
        <taxon>Nostocales</taxon>
        <taxon>Nostocaceae</taxon>
        <taxon>Trichormus</taxon>
    </lineage>
</organism>
<dbReference type="Proteomes" id="UP000276103">
    <property type="component" value="Unassembled WGS sequence"/>
</dbReference>
<dbReference type="SMART" id="SM00388">
    <property type="entry name" value="HisKA"/>
    <property type="match status" value="1"/>
</dbReference>
<reference evidence="4 5" key="1">
    <citation type="journal article" date="2019" name="Genome Biol. Evol.">
        <title>Day and night: Metabolic profiles and evolutionary relationships of six axenic non-marine cyanobacteria.</title>
        <authorList>
            <person name="Will S.E."/>
            <person name="Henke P."/>
            <person name="Boedeker C."/>
            <person name="Huang S."/>
            <person name="Brinkmann H."/>
            <person name="Rohde M."/>
            <person name="Jarek M."/>
            <person name="Friedl T."/>
            <person name="Seufert S."/>
            <person name="Schumacher M."/>
            <person name="Overmann J."/>
            <person name="Neumann-Schaal M."/>
            <person name="Petersen J."/>
        </authorList>
    </citation>
    <scope>NUCLEOTIDE SEQUENCE [LARGE SCALE GENOMIC DNA]</scope>
    <source>
        <strain evidence="4 5">SAG 1403-4b</strain>
    </source>
</reference>
<proteinExistence type="predicted"/>
<evidence type="ECO:0000259" key="3">
    <source>
        <dbReference type="PROSITE" id="PS50883"/>
    </source>
</evidence>
<comment type="catalytic activity">
    <reaction evidence="1">
        <text>ATP + protein L-histidine = ADP + protein N-phospho-L-histidine.</text>
        <dbReference type="EC" id="2.7.13.3"/>
    </reaction>
</comment>
<evidence type="ECO:0000313" key="5">
    <source>
        <dbReference type="Proteomes" id="UP000276103"/>
    </source>
</evidence>
<dbReference type="RefSeq" id="WP_127054083.1">
    <property type="nucleotide sequence ID" value="NZ_RSCM01000006.1"/>
</dbReference>
<dbReference type="Pfam" id="PF00563">
    <property type="entry name" value="EAL"/>
    <property type="match status" value="1"/>
</dbReference>
<evidence type="ECO:0000256" key="2">
    <source>
        <dbReference type="ARBA" id="ARBA00012438"/>
    </source>
</evidence>
<feature type="domain" description="EAL" evidence="3">
    <location>
        <begin position="96"/>
        <end position="352"/>
    </location>
</feature>
<dbReference type="SUPFAM" id="SSF47384">
    <property type="entry name" value="Homodimeric domain of signal transducing histidine kinase"/>
    <property type="match status" value="1"/>
</dbReference>
<dbReference type="Gene3D" id="1.10.287.130">
    <property type="match status" value="1"/>
</dbReference>
<dbReference type="Pfam" id="PF00512">
    <property type="entry name" value="HisKA"/>
    <property type="match status" value="1"/>
</dbReference>
<name>A0A3S1C7X6_ANAVA</name>
<dbReference type="SMART" id="SM00052">
    <property type="entry name" value="EAL"/>
    <property type="match status" value="1"/>
</dbReference>
<dbReference type="InterPro" id="IPR001633">
    <property type="entry name" value="EAL_dom"/>
</dbReference>
<dbReference type="AlphaFoldDB" id="A0A3S1C7X6"/>
<dbReference type="PANTHER" id="PTHR33121">
    <property type="entry name" value="CYCLIC DI-GMP PHOSPHODIESTERASE PDEF"/>
    <property type="match status" value="1"/>
</dbReference>
<accession>A0A3S1C7X6</accession>
<dbReference type="CDD" id="cd00082">
    <property type="entry name" value="HisKA"/>
    <property type="match status" value="1"/>
</dbReference>
<dbReference type="GO" id="GO:0071111">
    <property type="term" value="F:cyclic-guanylate-specific phosphodiesterase activity"/>
    <property type="evidence" value="ECO:0007669"/>
    <property type="project" value="InterPro"/>
</dbReference>
<dbReference type="PROSITE" id="PS50883">
    <property type="entry name" value="EAL"/>
    <property type="match status" value="1"/>
</dbReference>
<gene>
    <name evidence="4" type="ORF">DSM107003_23030</name>
</gene>
<dbReference type="OrthoDB" id="543801at2"/>
<dbReference type="EC" id="2.7.13.3" evidence="2"/>
<dbReference type="PANTHER" id="PTHR33121:SF70">
    <property type="entry name" value="SIGNALING PROTEIN YKOW"/>
    <property type="match status" value="1"/>
</dbReference>
<dbReference type="InterPro" id="IPR050706">
    <property type="entry name" value="Cyclic-di-GMP_PDE-like"/>
</dbReference>
<dbReference type="Gene3D" id="3.20.20.450">
    <property type="entry name" value="EAL domain"/>
    <property type="match status" value="1"/>
</dbReference>